<feature type="compositionally biased region" description="Polar residues" evidence="3">
    <location>
        <begin position="570"/>
        <end position="579"/>
    </location>
</feature>
<dbReference type="InParanoid" id="B5YNG5"/>
<dbReference type="STRING" id="35128.B5YNG5"/>
<name>B5YNG5_THAPS</name>
<keyword evidence="6" id="KW-1185">Reference proteome</keyword>
<feature type="compositionally biased region" description="Low complexity" evidence="3">
    <location>
        <begin position="1"/>
        <end position="20"/>
    </location>
</feature>
<feature type="compositionally biased region" description="Basic and acidic residues" evidence="3">
    <location>
        <begin position="805"/>
        <end position="814"/>
    </location>
</feature>
<evidence type="ECO:0000313" key="6">
    <source>
        <dbReference type="Proteomes" id="UP000001449"/>
    </source>
</evidence>
<feature type="region of interest" description="Disordered" evidence="3">
    <location>
        <begin position="693"/>
        <end position="814"/>
    </location>
</feature>
<dbReference type="SMART" id="SM00715">
    <property type="entry name" value="LA"/>
    <property type="match status" value="1"/>
</dbReference>
<organism evidence="5 6">
    <name type="scientific">Thalassiosira pseudonana</name>
    <name type="common">Marine diatom</name>
    <name type="synonym">Cyclotella nana</name>
    <dbReference type="NCBI Taxonomy" id="35128"/>
    <lineage>
        <taxon>Eukaryota</taxon>
        <taxon>Sar</taxon>
        <taxon>Stramenopiles</taxon>
        <taxon>Ochrophyta</taxon>
        <taxon>Bacillariophyta</taxon>
        <taxon>Coscinodiscophyceae</taxon>
        <taxon>Thalassiosirophycidae</taxon>
        <taxon>Thalassiosirales</taxon>
        <taxon>Thalassiosiraceae</taxon>
        <taxon>Thalassiosira</taxon>
    </lineage>
</organism>
<feature type="compositionally biased region" description="Polar residues" evidence="3">
    <location>
        <begin position="542"/>
        <end position="551"/>
    </location>
</feature>
<feature type="compositionally biased region" description="Basic residues" evidence="3">
    <location>
        <begin position="516"/>
        <end position="525"/>
    </location>
</feature>
<accession>B5YNG5</accession>
<dbReference type="InterPro" id="IPR006630">
    <property type="entry name" value="La_HTH"/>
</dbReference>
<feature type="compositionally biased region" description="Low complexity" evidence="3">
    <location>
        <begin position="745"/>
        <end position="757"/>
    </location>
</feature>
<dbReference type="EMBL" id="CP001160">
    <property type="protein sequence ID" value="ACI64984.1"/>
    <property type="molecule type" value="Genomic_DNA"/>
</dbReference>
<evidence type="ECO:0000313" key="5">
    <source>
        <dbReference type="EMBL" id="ACI64984.1"/>
    </source>
</evidence>
<protein>
    <recommendedName>
        <fullName evidence="4">HTH La-type RNA-binding domain-containing protein</fullName>
    </recommendedName>
</protein>
<feature type="region of interest" description="Disordered" evidence="3">
    <location>
        <begin position="442"/>
        <end position="635"/>
    </location>
</feature>
<dbReference type="InterPro" id="IPR045180">
    <property type="entry name" value="La_dom_prot"/>
</dbReference>
<evidence type="ECO:0000256" key="3">
    <source>
        <dbReference type="SAM" id="MobiDB-lite"/>
    </source>
</evidence>
<dbReference type="AlphaFoldDB" id="B5YNG5"/>
<evidence type="ECO:0000256" key="1">
    <source>
        <dbReference type="ARBA" id="ARBA00022884"/>
    </source>
</evidence>
<dbReference type="InterPro" id="IPR036388">
    <property type="entry name" value="WH-like_DNA-bd_sf"/>
</dbReference>
<evidence type="ECO:0000256" key="2">
    <source>
        <dbReference type="PROSITE-ProRule" id="PRU00332"/>
    </source>
</evidence>
<sequence>MSSSGEQTEAAAAATSANSSVDSGMPSQQQQQQQQPDHHTALYTRLRSQVEFYFSPQNLGRDTYLRNMLTAKHQEIPSPPPLQLMTPIGVITNFPKVRDICASFGAAGGPLPQPPHVLLARACEGSAVVTISADRAWIGPTSQVLPPLTGGAAGGVPMVPQSLQIYQQGITMPPSYHQQHASPHPSPHGQRMMMVPVSIQGEIQPMPHGGVGGGPPMHVKNPISHESESPSSNSLESMTKDVVVSVMDMPMECNPIQMLSAFTTDTVRPKGVSVEEGHNNIIWYVTFATEEDAKAAIAASSEKTISGIPIKAKLKSELPVSVASASVASLSSMSEGQRPPMPMPGAPPQMLQQPMPVMGAYPGMPPQPSPPPPVQPGMPPYPPVGPQYAMPPMPVGGMPPGQPYPPPYYNPQQQMQMQQLYSYYAMQQQGQPFPPQYPMGGRYSHGGIPPPPPRYPGPAPYPYQGMSQQYHNMGEHGYYHGHPPRQHHGMNDRRGSAGHGDGFHDGNHNRFEHGGKQKKKNRRNSIGHDQEGGRHHGHHSYNGDQASSPSNFGGKGKARRGEHVDYFRRSTGSASPTFNKHQRKNSNRLSSSSTSPSKGNGEAGDAGNKEIFTASDFPGLGGDAKPSDKHEGASKDEANKLFGYADALLKKQACKDKEAAPVETAVTVDKVETEADRISRQTEAMEREILSEFHDLSIVEDNKADDKTESHTVGTSSTSTNDATSLPSNDEPPKHLPILPGPFLDSYEMSESYSSDPSPKPVSDAAQKEPVHKIESSASPSQPESTSTPADKQVKAPNAWGSKRLFSDVIKEKD</sequence>
<dbReference type="Gene3D" id="1.10.10.10">
    <property type="entry name" value="Winged helix-like DNA-binding domain superfamily/Winged helix DNA-binding domain"/>
    <property type="match status" value="1"/>
</dbReference>
<dbReference type="GO" id="GO:0005737">
    <property type="term" value="C:cytoplasm"/>
    <property type="evidence" value="ECO:0007669"/>
    <property type="project" value="UniProtKB-ARBA"/>
</dbReference>
<dbReference type="PANTHER" id="PTHR22792:SF132">
    <property type="entry name" value="LA-RELATED PROTEIN 1"/>
    <property type="match status" value="1"/>
</dbReference>
<dbReference type="SUPFAM" id="SSF46785">
    <property type="entry name" value="Winged helix' DNA-binding domain"/>
    <property type="match status" value="1"/>
</dbReference>
<feature type="compositionally biased region" description="Low complexity" evidence="3">
    <location>
        <begin position="776"/>
        <end position="790"/>
    </location>
</feature>
<proteinExistence type="predicted"/>
<feature type="region of interest" description="Disordered" evidence="3">
    <location>
        <begin position="1"/>
        <end position="38"/>
    </location>
</feature>
<dbReference type="GO" id="GO:0003723">
    <property type="term" value="F:RNA binding"/>
    <property type="evidence" value="ECO:0000318"/>
    <property type="project" value="GO_Central"/>
</dbReference>
<keyword evidence="1 2" id="KW-0694">RNA-binding</keyword>
<dbReference type="KEGG" id="tps:THAPS_23544"/>
<feature type="compositionally biased region" description="Polar residues" evidence="3">
    <location>
        <begin position="711"/>
        <end position="728"/>
    </location>
</feature>
<evidence type="ECO:0000259" key="4">
    <source>
        <dbReference type="PROSITE" id="PS50961"/>
    </source>
</evidence>
<dbReference type="PROSITE" id="PS50961">
    <property type="entry name" value="HTH_LA"/>
    <property type="match status" value="1"/>
</dbReference>
<feature type="compositionally biased region" description="Basic and acidic residues" evidence="3">
    <location>
        <begin position="559"/>
        <end position="568"/>
    </location>
</feature>
<dbReference type="HOGENOM" id="CLU_347017_0_0_1"/>
<dbReference type="Proteomes" id="UP000001449">
    <property type="component" value="Chromosome 7"/>
</dbReference>
<dbReference type="InterPro" id="IPR036390">
    <property type="entry name" value="WH_DNA-bd_sf"/>
</dbReference>
<feature type="compositionally biased region" description="Low complexity" evidence="3">
    <location>
        <begin position="587"/>
        <end position="597"/>
    </location>
</feature>
<dbReference type="GeneID" id="7450682"/>
<reference evidence="5 6" key="2">
    <citation type="journal article" date="2008" name="Nature">
        <title>The Phaeodactylum genome reveals the evolutionary history of diatom genomes.</title>
        <authorList>
            <person name="Bowler C."/>
            <person name="Allen A.E."/>
            <person name="Badger J.H."/>
            <person name="Grimwood J."/>
            <person name="Jabbari K."/>
            <person name="Kuo A."/>
            <person name="Maheswari U."/>
            <person name="Martens C."/>
            <person name="Maumus F."/>
            <person name="Otillar R.P."/>
            <person name="Rayko E."/>
            <person name="Salamov A."/>
            <person name="Vandepoele K."/>
            <person name="Beszteri B."/>
            <person name="Gruber A."/>
            <person name="Heijde M."/>
            <person name="Katinka M."/>
            <person name="Mock T."/>
            <person name="Valentin K."/>
            <person name="Verret F."/>
            <person name="Berges J.A."/>
            <person name="Brownlee C."/>
            <person name="Cadoret J.P."/>
            <person name="Chiovitti A."/>
            <person name="Choi C.J."/>
            <person name="Coesel S."/>
            <person name="De Martino A."/>
            <person name="Detter J.C."/>
            <person name="Durkin C."/>
            <person name="Falciatore A."/>
            <person name="Fournet J."/>
            <person name="Haruta M."/>
            <person name="Huysman M.J."/>
            <person name="Jenkins B.D."/>
            <person name="Jiroutova K."/>
            <person name="Jorgensen R.E."/>
            <person name="Joubert Y."/>
            <person name="Kaplan A."/>
            <person name="Kroger N."/>
            <person name="Kroth P.G."/>
            <person name="La Roche J."/>
            <person name="Lindquist E."/>
            <person name="Lommer M."/>
            <person name="Martin-Jezequel V."/>
            <person name="Lopez P.J."/>
            <person name="Lucas S."/>
            <person name="Mangogna M."/>
            <person name="McGinnis K."/>
            <person name="Medlin L.K."/>
            <person name="Montsant A."/>
            <person name="Oudot-Le Secq M.P."/>
            <person name="Napoli C."/>
            <person name="Obornik M."/>
            <person name="Parker M.S."/>
            <person name="Petit J.L."/>
            <person name="Porcel B.M."/>
            <person name="Poulsen N."/>
            <person name="Robison M."/>
            <person name="Rychlewski L."/>
            <person name="Rynearson T.A."/>
            <person name="Schmutz J."/>
            <person name="Shapiro H."/>
            <person name="Siaut M."/>
            <person name="Stanley M."/>
            <person name="Sussman M.R."/>
            <person name="Taylor A.R."/>
            <person name="Vardi A."/>
            <person name="von Dassow P."/>
            <person name="Vyverman W."/>
            <person name="Willis A."/>
            <person name="Wyrwicz L.S."/>
            <person name="Rokhsar D.S."/>
            <person name="Weissenbach J."/>
            <person name="Armbrust E.V."/>
            <person name="Green B.R."/>
            <person name="Van de Peer Y."/>
            <person name="Grigoriev I.V."/>
        </authorList>
    </citation>
    <scope>NUCLEOTIDE SEQUENCE [LARGE SCALE GENOMIC DNA]</scope>
    <source>
        <strain evidence="5 6">CCMP1335</strain>
    </source>
</reference>
<dbReference type="OMA" id="QTEAMER"/>
<feature type="compositionally biased region" description="Basic and acidic residues" evidence="3">
    <location>
        <begin position="489"/>
        <end position="515"/>
    </location>
</feature>
<reference evidence="5 6" key="1">
    <citation type="journal article" date="2004" name="Science">
        <title>The genome of the diatom Thalassiosira pseudonana: ecology, evolution, and metabolism.</title>
        <authorList>
            <person name="Armbrust E.V."/>
            <person name="Berges J.A."/>
            <person name="Bowler C."/>
            <person name="Green B.R."/>
            <person name="Martinez D."/>
            <person name="Putnam N.H."/>
            <person name="Zhou S."/>
            <person name="Allen A.E."/>
            <person name="Apt K.E."/>
            <person name="Bechner M."/>
            <person name="Brzezinski M.A."/>
            <person name="Chaal B.K."/>
            <person name="Chiovitti A."/>
            <person name="Davis A.K."/>
            <person name="Demarest M.S."/>
            <person name="Detter J.C."/>
            <person name="Glavina T."/>
            <person name="Goodstein D."/>
            <person name="Hadi M.Z."/>
            <person name="Hellsten U."/>
            <person name="Hildebrand M."/>
            <person name="Jenkins B.D."/>
            <person name="Jurka J."/>
            <person name="Kapitonov V.V."/>
            <person name="Kroger N."/>
            <person name="Lau W.W."/>
            <person name="Lane T.W."/>
            <person name="Larimer F.W."/>
            <person name="Lippmeier J.C."/>
            <person name="Lucas S."/>
            <person name="Medina M."/>
            <person name="Montsant A."/>
            <person name="Obornik M."/>
            <person name="Parker M.S."/>
            <person name="Palenik B."/>
            <person name="Pazour G.J."/>
            <person name="Richardson P.M."/>
            <person name="Rynearson T.A."/>
            <person name="Saito M.A."/>
            <person name="Schwartz D.C."/>
            <person name="Thamatrakoln K."/>
            <person name="Valentin K."/>
            <person name="Vardi A."/>
            <person name="Wilkerson F.P."/>
            <person name="Rokhsar D.S."/>
        </authorList>
    </citation>
    <scope>NUCLEOTIDE SEQUENCE [LARGE SCALE GENOMIC DNA]</scope>
    <source>
        <strain evidence="5 6">CCMP1335</strain>
    </source>
</reference>
<feature type="compositionally biased region" description="Basic and acidic residues" evidence="3">
    <location>
        <begin position="766"/>
        <end position="775"/>
    </location>
</feature>
<feature type="compositionally biased region" description="Pro residues" evidence="3">
    <location>
        <begin position="448"/>
        <end position="461"/>
    </location>
</feature>
<dbReference type="PANTHER" id="PTHR22792">
    <property type="entry name" value="LUPUS LA PROTEIN-RELATED"/>
    <property type="match status" value="1"/>
</dbReference>
<feature type="compositionally biased region" description="Basic and acidic residues" evidence="3">
    <location>
        <begin position="693"/>
        <end position="710"/>
    </location>
</feature>
<feature type="compositionally biased region" description="Basic and acidic residues" evidence="3">
    <location>
        <begin position="625"/>
        <end position="635"/>
    </location>
</feature>
<dbReference type="PaxDb" id="35128-Thaps23544"/>
<gene>
    <name evidence="5" type="ORF">THAPS_23544</name>
</gene>
<dbReference type="RefSeq" id="XP_002296267.1">
    <property type="nucleotide sequence ID" value="XM_002296231.1"/>
</dbReference>
<feature type="domain" description="HTH La-type RNA-binding" evidence="4">
    <location>
        <begin position="36"/>
        <end position="149"/>
    </location>
</feature>
<dbReference type="eggNOG" id="ENOG502RUKQ">
    <property type="taxonomic scope" value="Eukaryota"/>
</dbReference>